<keyword evidence="3 8" id="KW-0378">Hydrolase</keyword>
<dbReference type="SUPFAM" id="SSF52151">
    <property type="entry name" value="FabD/lysophospholipase-like"/>
    <property type="match status" value="1"/>
</dbReference>
<evidence type="ECO:0000256" key="9">
    <source>
        <dbReference type="RuleBase" id="RU362103"/>
    </source>
</evidence>
<keyword evidence="4 8" id="KW-0442">Lipid degradation</keyword>
<dbReference type="PANTHER" id="PTHR10728">
    <property type="entry name" value="CYTOSOLIC PHOSPHOLIPASE A2"/>
    <property type="match status" value="1"/>
</dbReference>
<comment type="similarity">
    <text evidence="1 9">Belongs to the lysophospholipase family.</text>
</comment>
<dbReference type="Proteomes" id="UP000777438">
    <property type="component" value="Unassembled WGS sequence"/>
</dbReference>
<comment type="catalytic activity">
    <reaction evidence="7 9">
        <text>a 1-acyl-sn-glycero-3-phosphocholine + H2O = sn-glycerol 3-phosphocholine + a fatty acid + H(+)</text>
        <dbReference type="Rhea" id="RHEA:15177"/>
        <dbReference type="ChEBI" id="CHEBI:15377"/>
        <dbReference type="ChEBI" id="CHEBI:15378"/>
        <dbReference type="ChEBI" id="CHEBI:16870"/>
        <dbReference type="ChEBI" id="CHEBI:28868"/>
        <dbReference type="ChEBI" id="CHEBI:58168"/>
        <dbReference type="EC" id="3.1.1.5"/>
    </reaction>
</comment>
<evidence type="ECO:0000256" key="2">
    <source>
        <dbReference type="ARBA" id="ARBA00013274"/>
    </source>
</evidence>
<dbReference type="Gene3D" id="3.40.1090.10">
    <property type="entry name" value="Cytosolic phospholipase A2 catalytic domain"/>
    <property type="match status" value="1"/>
</dbReference>
<feature type="signal peptide" evidence="9">
    <location>
        <begin position="1"/>
        <end position="22"/>
    </location>
</feature>
<dbReference type="OrthoDB" id="4084751at2759"/>
<dbReference type="PANTHER" id="PTHR10728:SF62">
    <property type="entry name" value="LYSOPHOSPHOLIPASE"/>
    <property type="match status" value="1"/>
</dbReference>
<evidence type="ECO:0000256" key="8">
    <source>
        <dbReference type="PROSITE-ProRule" id="PRU00555"/>
    </source>
</evidence>
<dbReference type="FunFam" id="3.40.1090.10:FF:000010">
    <property type="entry name" value="Lysophospholipase"/>
    <property type="match status" value="1"/>
</dbReference>
<dbReference type="EMBL" id="JAGPYM010000062">
    <property type="protein sequence ID" value="KAH6870925.1"/>
    <property type="molecule type" value="Genomic_DNA"/>
</dbReference>
<evidence type="ECO:0000256" key="6">
    <source>
        <dbReference type="ARBA" id="ARBA00023180"/>
    </source>
</evidence>
<protein>
    <recommendedName>
        <fullName evidence="2 9">Lysophospholipase</fullName>
        <ecNumber evidence="2 9">3.1.1.5</ecNumber>
    </recommendedName>
</protein>
<dbReference type="GO" id="GO:0004622">
    <property type="term" value="F:phosphatidylcholine lysophospholipase activity"/>
    <property type="evidence" value="ECO:0007669"/>
    <property type="project" value="UniProtKB-EC"/>
</dbReference>
<organism evidence="11 12">
    <name type="scientific">Thelonectria olida</name>
    <dbReference type="NCBI Taxonomy" id="1576542"/>
    <lineage>
        <taxon>Eukaryota</taxon>
        <taxon>Fungi</taxon>
        <taxon>Dikarya</taxon>
        <taxon>Ascomycota</taxon>
        <taxon>Pezizomycotina</taxon>
        <taxon>Sordariomycetes</taxon>
        <taxon>Hypocreomycetidae</taxon>
        <taxon>Hypocreales</taxon>
        <taxon>Nectriaceae</taxon>
        <taxon>Thelonectria</taxon>
    </lineage>
</organism>
<gene>
    <name evidence="11" type="ORF">B0T10DRAFT_592950</name>
</gene>
<evidence type="ECO:0000256" key="1">
    <source>
        <dbReference type="ARBA" id="ARBA00008780"/>
    </source>
</evidence>
<keyword evidence="6" id="KW-0325">Glycoprotein</keyword>
<feature type="chain" id="PRO_5040537054" description="Lysophospholipase" evidence="9">
    <location>
        <begin position="23"/>
        <end position="624"/>
    </location>
</feature>
<keyword evidence="5 8" id="KW-0443">Lipid metabolism</keyword>
<dbReference type="GO" id="GO:0005829">
    <property type="term" value="C:cytosol"/>
    <property type="evidence" value="ECO:0007669"/>
    <property type="project" value="TreeGrafter"/>
</dbReference>
<evidence type="ECO:0000256" key="3">
    <source>
        <dbReference type="ARBA" id="ARBA00022801"/>
    </source>
</evidence>
<evidence type="ECO:0000313" key="12">
    <source>
        <dbReference type="Proteomes" id="UP000777438"/>
    </source>
</evidence>
<sequence length="624" mass="66808">MMFIYSRLTLATALLQLLVTAAVAPDGYAPATVPCPKTRPSIRAATGLSAKETEWLPLRGNNTIPVLKAVLSQAGINGFDTNSYIDNITSNGRVPRIGIAISGGGYRALMNGAGAISAFDNRTANSISDGKLGGILQAATYLSGLSGGSWLVGSLYVQNFTTVDSIIFTSSGFLSTLWQFQNSIIKGSLALSSRPADLSAAQYYRELNQTVADKVKAGFNKTITDYWGRALSYQLVNASDGGPAYTFSSIAEDSDFAQAVAPMPLIVSVERPFGQLLIPSNSTVFEFNPWEMGSYDPGISAFAPLKYIGSNFSNGTLNRDEDCIAGFDNAGFVMGTSSSLFNQAFLQIGQASGVPDFLLGAINDTLEELGEENRDIASWPNPFYQYNPNNNTNANSTILTLVDGGEDLQNIPLHPLILPERQVDVIFAVDGSADTSLSWPNGTALLATYNRSKDNASTDSSDFPRVPDQNTFVNLGLNKRPTFFGCDANSSPGPLIVYIPNAPYSYYSNFSTFDLDYSIEERDEIIRNGYNVATMGNGTVDSDWPTCVSCAILARSFARTKTDIPQECASCFSSFCWNGTSNSTTPATYEPQQIIEGGTENSAARVGSLGTCALVALVALLVMT</sequence>
<accession>A0A9P9AEN3</accession>
<dbReference type="InterPro" id="IPR002642">
    <property type="entry name" value="LysoPLipase_cat_dom"/>
</dbReference>
<evidence type="ECO:0000256" key="4">
    <source>
        <dbReference type="ARBA" id="ARBA00022963"/>
    </source>
</evidence>
<proteinExistence type="inferred from homology"/>
<dbReference type="Pfam" id="PF01735">
    <property type="entry name" value="PLA2_B"/>
    <property type="match status" value="1"/>
</dbReference>
<dbReference type="SMART" id="SM00022">
    <property type="entry name" value="PLAc"/>
    <property type="match status" value="1"/>
</dbReference>
<dbReference type="GO" id="GO:0004623">
    <property type="term" value="F:phospholipase A2 activity"/>
    <property type="evidence" value="ECO:0007669"/>
    <property type="project" value="TreeGrafter"/>
</dbReference>
<keyword evidence="12" id="KW-1185">Reference proteome</keyword>
<evidence type="ECO:0000259" key="10">
    <source>
        <dbReference type="PROSITE" id="PS51210"/>
    </source>
</evidence>
<dbReference type="GO" id="GO:0005783">
    <property type="term" value="C:endoplasmic reticulum"/>
    <property type="evidence" value="ECO:0007669"/>
    <property type="project" value="TreeGrafter"/>
</dbReference>
<dbReference type="EC" id="3.1.1.5" evidence="2 9"/>
<evidence type="ECO:0000313" key="11">
    <source>
        <dbReference type="EMBL" id="KAH6870925.1"/>
    </source>
</evidence>
<comment type="caution">
    <text evidence="11">The sequence shown here is derived from an EMBL/GenBank/DDBJ whole genome shotgun (WGS) entry which is preliminary data.</text>
</comment>
<evidence type="ECO:0000256" key="5">
    <source>
        <dbReference type="ARBA" id="ARBA00023098"/>
    </source>
</evidence>
<dbReference type="GO" id="GO:0046475">
    <property type="term" value="P:glycerophospholipid catabolic process"/>
    <property type="evidence" value="ECO:0007669"/>
    <property type="project" value="TreeGrafter"/>
</dbReference>
<feature type="domain" description="PLA2c" evidence="10">
    <location>
        <begin position="34"/>
        <end position="582"/>
    </location>
</feature>
<keyword evidence="9" id="KW-0732">Signal</keyword>
<dbReference type="AlphaFoldDB" id="A0A9P9AEN3"/>
<evidence type="ECO:0000256" key="7">
    <source>
        <dbReference type="ARBA" id="ARBA00049531"/>
    </source>
</evidence>
<dbReference type="PROSITE" id="PS51210">
    <property type="entry name" value="PLA2C"/>
    <property type="match status" value="1"/>
</dbReference>
<dbReference type="InterPro" id="IPR016035">
    <property type="entry name" value="Acyl_Trfase/lysoPLipase"/>
</dbReference>
<reference evidence="11 12" key="1">
    <citation type="journal article" date="2021" name="Nat. Commun.">
        <title>Genetic determinants of endophytism in the Arabidopsis root mycobiome.</title>
        <authorList>
            <person name="Mesny F."/>
            <person name="Miyauchi S."/>
            <person name="Thiergart T."/>
            <person name="Pickel B."/>
            <person name="Atanasova L."/>
            <person name="Karlsson M."/>
            <person name="Huettel B."/>
            <person name="Barry K.W."/>
            <person name="Haridas S."/>
            <person name="Chen C."/>
            <person name="Bauer D."/>
            <person name="Andreopoulos W."/>
            <person name="Pangilinan J."/>
            <person name="LaButti K."/>
            <person name="Riley R."/>
            <person name="Lipzen A."/>
            <person name="Clum A."/>
            <person name="Drula E."/>
            <person name="Henrissat B."/>
            <person name="Kohler A."/>
            <person name="Grigoriev I.V."/>
            <person name="Martin F.M."/>
            <person name="Hacquard S."/>
        </authorList>
    </citation>
    <scope>NUCLEOTIDE SEQUENCE [LARGE SCALE GENOMIC DNA]</scope>
    <source>
        <strain evidence="11 12">MPI-CAGE-CH-0241</strain>
    </source>
</reference>
<name>A0A9P9AEN3_9HYPO</name>